<evidence type="ECO:0000256" key="12">
    <source>
        <dbReference type="ARBA" id="ARBA00037975"/>
    </source>
</evidence>
<dbReference type="InterPro" id="IPR016174">
    <property type="entry name" value="Di-haem_cyt_TM"/>
</dbReference>
<keyword evidence="8" id="KW-0249">Electron transport</keyword>
<dbReference type="RefSeq" id="WP_274723005.1">
    <property type="nucleotide sequence ID" value="NZ_JARBFT010000009.1"/>
</dbReference>
<feature type="transmembrane region" description="Helical" evidence="13">
    <location>
        <begin position="140"/>
        <end position="161"/>
    </location>
</feature>
<evidence type="ECO:0000313" key="15">
    <source>
        <dbReference type="EMBL" id="MDE1515386.1"/>
    </source>
</evidence>
<comment type="caution">
    <text evidence="15">The sequence shown here is derived from an EMBL/GenBank/DDBJ whole genome shotgun (WGS) entry which is preliminary data.</text>
</comment>
<keyword evidence="5" id="KW-0349">Heme</keyword>
<evidence type="ECO:0000256" key="2">
    <source>
        <dbReference type="ARBA" id="ARBA00004651"/>
    </source>
</evidence>
<sequence>MNQLTVPHYNLIARSLHWISALLVIALFALGTWMMDLSYYSTWYHIAPQWHKSVGVLLVGLTLLRVLWKSVAASPQIDGAQWQKIAAKSAHHLMYIGLLVLFVSGYLIATEDGRGINVFDWFTVPGAGALFEHQADRAGIVHLYTAWGLIIMAVLHAAAALKHHFINRDNTLRKMLTGVSK</sequence>
<evidence type="ECO:0000256" key="7">
    <source>
        <dbReference type="ARBA" id="ARBA00022723"/>
    </source>
</evidence>
<keyword evidence="10" id="KW-0408">Iron</keyword>
<feature type="transmembrane region" description="Helical" evidence="13">
    <location>
        <begin position="89"/>
        <end position="109"/>
    </location>
</feature>
<keyword evidence="6 13" id="KW-0812">Transmembrane</keyword>
<evidence type="ECO:0000256" key="6">
    <source>
        <dbReference type="ARBA" id="ARBA00022692"/>
    </source>
</evidence>
<keyword evidence="9 13" id="KW-1133">Transmembrane helix</keyword>
<dbReference type="Gene3D" id="1.20.950.20">
    <property type="entry name" value="Transmembrane di-heme cytochromes, Chain C"/>
    <property type="match status" value="1"/>
</dbReference>
<keyword evidence="7" id="KW-0479">Metal-binding</keyword>
<proteinExistence type="inferred from homology"/>
<comment type="subcellular location">
    <subcellularLocation>
        <location evidence="2">Cell membrane</location>
        <topology evidence="2">Multi-pass membrane protein</topology>
    </subcellularLocation>
</comment>
<dbReference type="InterPro" id="IPR011577">
    <property type="entry name" value="Cyt_b561_bac/Ni-Hgenase"/>
</dbReference>
<dbReference type="PANTHER" id="PTHR30529:SF1">
    <property type="entry name" value="CYTOCHROME B561 HOMOLOG 2"/>
    <property type="match status" value="1"/>
</dbReference>
<evidence type="ECO:0000256" key="10">
    <source>
        <dbReference type="ARBA" id="ARBA00023004"/>
    </source>
</evidence>
<gene>
    <name evidence="15" type="ORF">PUN32_10230</name>
</gene>
<keyword evidence="11 13" id="KW-0472">Membrane</keyword>
<dbReference type="Proteomes" id="UP001216189">
    <property type="component" value="Unassembled WGS sequence"/>
</dbReference>
<evidence type="ECO:0000256" key="11">
    <source>
        <dbReference type="ARBA" id="ARBA00023136"/>
    </source>
</evidence>
<feature type="domain" description="Cytochrome b561 bacterial/Ni-hydrogenase" evidence="14">
    <location>
        <begin position="8"/>
        <end position="178"/>
    </location>
</feature>
<protein>
    <submittedName>
        <fullName evidence="15">Cytochrome b</fullName>
    </submittedName>
</protein>
<evidence type="ECO:0000259" key="14">
    <source>
        <dbReference type="Pfam" id="PF01292"/>
    </source>
</evidence>
<evidence type="ECO:0000256" key="9">
    <source>
        <dbReference type="ARBA" id="ARBA00022989"/>
    </source>
</evidence>
<organism evidence="15 16">
    <name type="scientific">Vibrio chanodichtyis</name>
    <dbReference type="NCBI Taxonomy" id="3027932"/>
    <lineage>
        <taxon>Bacteria</taxon>
        <taxon>Pseudomonadati</taxon>
        <taxon>Pseudomonadota</taxon>
        <taxon>Gammaproteobacteria</taxon>
        <taxon>Vibrionales</taxon>
        <taxon>Vibrionaceae</taxon>
        <taxon>Vibrio</taxon>
    </lineage>
</organism>
<evidence type="ECO:0000256" key="1">
    <source>
        <dbReference type="ARBA" id="ARBA00001970"/>
    </source>
</evidence>
<evidence type="ECO:0000256" key="5">
    <source>
        <dbReference type="ARBA" id="ARBA00022617"/>
    </source>
</evidence>
<keyword evidence="3" id="KW-0813">Transport</keyword>
<evidence type="ECO:0000256" key="13">
    <source>
        <dbReference type="SAM" id="Phobius"/>
    </source>
</evidence>
<comment type="similarity">
    <text evidence="12">Belongs to the cytochrome b561 family.</text>
</comment>
<evidence type="ECO:0000256" key="8">
    <source>
        <dbReference type="ARBA" id="ARBA00022982"/>
    </source>
</evidence>
<name>A0ABT5V221_9VIBR</name>
<dbReference type="Pfam" id="PF01292">
    <property type="entry name" value="Ni_hydr_CYTB"/>
    <property type="match status" value="1"/>
</dbReference>
<evidence type="ECO:0000256" key="3">
    <source>
        <dbReference type="ARBA" id="ARBA00022448"/>
    </source>
</evidence>
<reference evidence="15 16" key="1">
    <citation type="submission" date="2023-02" db="EMBL/GenBank/DDBJ databases">
        <title>Vibrio intestini sp. nov., a close relative of Vibrio cholerae isolated from the intestine of Healthy Culter dabryi.</title>
        <authorList>
            <person name="Wu N."/>
        </authorList>
    </citation>
    <scope>NUCLEOTIDE SEQUENCE [LARGE SCALE GENOMIC DNA]</scope>
    <source>
        <strain evidence="15 16">DSL-7</strain>
    </source>
</reference>
<accession>A0ABT5V221</accession>
<feature type="transmembrane region" description="Helical" evidence="13">
    <location>
        <begin position="50"/>
        <end position="68"/>
    </location>
</feature>
<evidence type="ECO:0000313" key="16">
    <source>
        <dbReference type="Proteomes" id="UP001216189"/>
    </source>
</evidence>
<dbReference type="PANTHER" id="PTHR30529">
    <property type="entry name" value="CYTOCHROME B561"/>
    <property type="match status" value="1"/>
</dbReference>
<dbReference type="InterPro" id="IPR052168">
    <property type="entry name" value="Cytochrome_b561_oxidase"/>
</dbReference>
<feature type="transmembrane region" description="Helical" evidence="13">
    <location>
        <begin position="12"/>
        <end position="30"/>
    </location>
</feature>
<keyword evidence="4" id="KW-1003">Cell membrane</keyword>
<dbReference type="EMBL" id="JARBFT010000009">
    <property type="protein sequence ID" value="MDE1515386.1"/>
    <property type="molecule type" value="Genomic_DNA"/>
</dbReference>
<comment type="cofactor">
    <cofactor evidence="1">
        <name>heme b</name>
        <dbReference type="ChEBI" id="CHEBI:60344"/>
    </cofactor>
</comment>
<evidence type="ECO:0000256" key="4">
    <source>
        <dbReference type="ARBA" id="ARBA00022475"/>
    </source>
</evidence>
<keyword evidence="16" id="KW-1185">Reference proteome</keyword>
<dbReference type="SUPFAM" id="SSF81342">
    <property type="entry name" value="Transmembrane di-heme cytochromes"/>
    <property type="match status" value="1"/>
</dbReference>